<name>D5G644_TUBMM</name>
<dbReference type="AlphaFoldDB" id="D5G644"/>
<keyword evidence="2" id="KW-1185">Reference proteome</keyword>
<dbReference type="HOGENOM" id="CLU_1807635_0_0_1"/>
<accession>D5G644</accession>
<dbReference type="InParanoid" id="D5G644"/>
<protein>
    <submittedName>
        <fullName evidence="1">(Perigord truffle) hypothetical protein</fullName>
    </submittedName>
</protein>
<organism evidence="1 2">
    <name type="scientific">Tuber melanosporum (strain Mel28)</name>
    <name type="common">Perigord black truffle</name>
    <dbReference type="NCBI Taxonomy" id="656061"/>
    <lineage>
        <taxon>Eukaryota</taxon>
        <taxon>Fungi</taxon>
        <taxon>Dikarya</taxon>
        <taxon>Ascomycota</taxon>
        <taxon>Pezizomycotina</taxon>
        <taxon>Pezizomycetes</taxon>
        <taxon>Pezizales</taxon>
        <taxon>Tuberaceae</taxon>
        <taxon>Tuber</taxon>
    </lineage>
</organism>
<reference evidence="1 2" key="1">
    <citation type="journal article" date="2010" name="Nature">
        <title>Perigord black truffle genome uncovers evolutionary origins and mechanisms of symbiosis.</title>
        <authorList>
            <person name="Martin F."/>
            <person name="Kohler A."/>
            <person name="Murat C."/>
            <person name="Balestrini R."/>
            <person name="Coutinho P.M."/>
            <person name="Jaillon O."/>
            <person name="Montanini B."/>
            <person name="Morin E."/>
            <person name="Noel B."/>
            <person name="Percudani R."/>
            <person name="Porcel B."/>
            <person name="Rubini A."/>
            <person name="Amicucci A."/>
            <person name="Amselem J."/>
            <person name="Anthouard V."/>
            <person name="Arcioni S."/>
            <person name="Artiguenave F."/>
            <person name="Aury J.M."/>
            <person name="Ballario P."/>
            <person name="Bolchi A."/>
            <person name="Brenna A."/>
            <person name="Brun A."/>
            <person name="Buee M."/>
            <person name="Cantarel B."/>
            <person name="Chevalier G."/>
            <person name="Couloux A."/>
            <person name="Da Silva C."/>
            <person name="Denoeud F."/>
            <person name="Duplessis S."/>
            <person name="Ghignone S."/>
            <person name="Hilselberger B."/>
            <person name="Iotti M."/>
            <person name="Marcais B."/>
            <person name="Mello A."/>
            <person name="Miranda M."/>
            <person name="Pacioni G."/>
            <person name="Quesneville H."/>
            <person name="Riccioni C."/>
            <person name="Ruotolo R."/>
            <person name="Splivallo R."/>
            <person name="Stocchi V."/>
            <person name="Tisserant E."/>
            <person name="Viscomi A.R."/>
            <person name="Zambonelli A."/>
            <person name="Zampieri E."/>
            <person name="Henrissat B."/>
            <person name="Lebrun M.H."/>
            <person name="Paolocci F."/>
            <person name="Bonfante P."/>
            <person name="Ottonello S."/>
            <person name="Wincker P."/>
        </authorList>
    </citation>
    <scope>NUCLEOTIDE SEQUENCE [LARGE SCALE GENOMIC DNA]</scope>
    <source>
        <strain evidence="1 2">Mel28</strain>
    </source>
</reference>
<dbReference type="Proteomes" id="UP000006911">
    <property type="component" value="Unassembled WGS sequence"/>
</dbReference>
<dbReference type="EMBL" id="FN430007">
    <property type="protein sequence ID" value="CAZ79987.1"/>
    <property type="molecule type" value="Genomic_DNA"/>
</dbReference>
<proteinExistence type="predicted"/>
<evidence type="ECO:0000313" key="2">
    <source>
        <dbReference type="Proteomes" id="UP000006911"/>
    </source>
</evidence>
<dbReference type="KEGG" id="tml:GSTUM_00001763001"/>
<sequence length="143" mass="16103">MYDANLGFLGWYGTVRWGYASLGYFCVCGGETLGCMDEWTKGWVNGCNPVSSFGVKLDARWSYHNKVMIPPATWELGLTRYLQTLPIYLFTHLLPSLLQPLLEGREVRGGLLLLLLLLSPPILHPVLDTIQNWACRGFPRTAI</sequence>
<dbReference type="RefSeq" id="XP_002835830.1">
    <property type="nucleotide sequence ID" value="XM_002835784.1"/>
</dbReference>
<evidence type="ECO:0000313" key="1">
    <source>
        <dbReference type="EMBL" id="CAZ79987.1"/>
    </source>
</evidence>
<dbReference type="GeneID" id="9187666"/>
<gene>
    <name evidence="1" type="ORF">GSTUM_00001763001</name>
</gene>